<dbReference type="InterPro" id="IPR057601">
    <property type="entry name" value="Oar-like_b-barrel"/>
</dbReference>
<evidence type="ECO:0000256" key="4">
    <source>
        <dbReference type="ARBA" id="ARBA00022692"/>
    </source>
</evidence>
<evidence type="ECO:0000313" key="11">
    <source>
        <dbReference type="Proteomes" id="UP001248581"/>
    </source>
</evidence>
<dbReference type="Gene3D" id="2.60.40.1120">
    <property type="entry name" value="Carboxypeptidase-like, regulatory domain"/>
    <property type="match status" value="1"/>
</dbReference>
<keyword evidence="7" id="KW-0732">Signal</keyword>
<feature type="chain" id="PRO_5045269457" evidence="7">
    <location>
        <begin position="31"/>
        <end position="1034"/>
    </location>
</feature>
<dbReference type="Proteomes" id="UP001248581">
    <property type="component" value="Chromosome"/>
</dbReference>
<dbReference type="SUPFAM" id="SSF49452">
    <property type="entry name" value="Starch-binding domain-like"/>
    <property type="match status" value="1"/>
</dbReference>
<evidence type="ECO:0000256" key="7">
    <source>
        <dbReference type="SAM" id="SignalP"/>
    </source>
</evidence>
<evidence type="ECO:0000256" key="5">
    <source>
        <dbReference type="ARBA" id="ARBA00023136"/>
    </source>
</evidence>
<protein>
    <submittedName>
        <fullName evidence="10">TonB-dependent receptor</fullName>
    </submittedName>
</protein>
<keyword evidence="4" id="KW-0812">Transmembrane</keyword>
<feature type="signal peptide" evidence="7">
    <location>
        <begin position="1"/>
        <end position="30"/>
    </location>
</feature>
<dbReference type="SUPFAM" id="SSF56935">
    <property type="entry name" value="Porins"/>
    <property type="match status" value="1"/>
</dbReference>
<evidence type="ECO:0000259" key="9">
    <source>
        <dbReference type="Pfam" id="PF25183"/>
    </source>
</evidence>
<evidence type="ECO:0000313" key="10">
    <source>
        <dbReference type="EMBL" id="WNC67354.1"/>
    </source>
</evidence>
<feature type="domain" description="TonB-dependent transporter Oar-like beta-barrel" evidence="9">
    <location>
        <begin position="325"/>
        <end position="884"/>
    </location>
</feature>
<evidence type="ECO:0000256" key="1">
    <source>
        <dbReference type="ARBA" id="ARBA00004571"/>
    </source>
</evidence>
<dbReference type="PANTHER" id="PTHR30069:SF46">
    <property type="entry name" value="OAR PROTEIN"/>
    <property type="match status" value="1"/>
</dbReference>
<keyword evidence="6" id="KW-0998">Cell outer membrane</keyword>
<dbReference type="EMBL" id="CP134146">
    <property type="protein sequence ID" value="WNC67354.1"/>
    <property type="molecule type" value="Genomic_DNA"/>
</dbReference>
<evidence type="ECO:0000256" key="3">
    <source>
        <dbReference type="ARBA" id="ARBA00022452"/>
    </source>
</evidence>
<reference evidence="11" key="1">
    <citation type="submission" date="2023-09" db="EMBL/GenBank/DDBJ databases">
        <authorList>
            <person name="Li S."/>
            <person name="Li X."/>
            <person name="Zhang C."/>
            <person name="Zhao Z."/>
        </authorList>
    </citation>
    <scope>NUCLEOTIDE SEQUENCE [LARGE SCALE GENOMIC DNA]</scope>
    <source>
        <strain evidence="11">SQ345</strain>
    </source>
</reference>
<dbReference type="Gene3D" id="2.170.130.10">
    <property type="entry name" value="TonB-dependent receptor, plug domain"/>
    <property type="match status" value="1"/>
</dbReference>
<evidence type="ECO:0000259" key="8">
    <source>
        <dbReference type="Pfam" id="PF07715"/>
    </source>
</evidence>
<name>A0ABY9THK8_9GAMM</name>
<keyword evidence="2" id="KW-0813">Transport</keyword>
<dbReference type="Pfam" id="PF25183">
    <property type="entry name" value="OMP_b-brl_4"/>
    <property type="match status" value="1"/>
</dbReference>
<evidence type="ECO:0000256" key="2">
    <source>
        <dbReference type="ARBA" id="ARBA00022448"/>
    </source>
</evidence>
<dbReference type="PANTHER" id="PTHR30069">
    <property type="entry name" value="TONB-DEPENDENT OUTER MEMBRANE RECEPTOR"/>
    <property type="match status" value="1"/>
</dbReference>
<sequence>MKNKLINKRFKKSLLAATLLSALTSANVYADNTTGHISGKTIAQGEVAVAGVEITIINTQTGLSRTINSDENGHYRFPLLPTGTYNIYATKDGYMVAEQENAKVSIGGKTLVNLAMNVEGMETIEVRASSIAPIDTTSSSSGIVVTSLDLERIPVPKSMSAVALLAPGTTKGDSGFGDLVSFGGSSVAENAYYINGLNVTNVRNGLGFSNVPWEMYQSFEVKTGGFSAEFGRAVGVINATTKSGANESEYGISVTHEPDSLREKRPDVMRTEEGQEYYGTEYYRINHARTYETTEVSLWASGSIIDDSLFYYAIYNPRMVTQESASIWNYSERETDDAFWGGKLDWYITNEHIIAITAFSDDRAYEITRSPYDLHNKVKGQYYFDNTSDSIDNGRVVHPTQGSYNNVYETEAGGKNFSIQYTGPITDDLQASIMFGHNEHSSGWSPVSHNGETQIVDTRTGLIISGPAISTIGIQEDKRDQFRADFDYYYLDHTFRFGIDIEKLNAKEDRYFSGNGSYGFTFETDNLMTYFEGGELTYLDSEYAFASTMTNKGSFDTESFALYVQDEWQITDNIVLNLGLRYDEFTNKNGAGEDYIEMDGQIAPRLGFAWDMFGDGESKLSASYGRFYLPVATNTNIRLAGSELNQQLSYNIDVIYNELFNGIDGETLDINNISTFADGTLQDTRQLVDSSIEPMYQEEVMLSFQQTFGDFVWGIRGTYRWLGETIEDVAVDKGFDDYLKEQGIDCTSCTGFNYYVLTNPGSDLTFWADPDDTTDFNGNGENGPLAFQQWTIPSEYLGFPEAERTHLQWDLTVERKWQDDYSISASYTWGHTWGNSEGLVNSDIEQTDSGITQSFDQPGLMDFSNGDLANDRRHTLKVNGAYAITDELTVGFNATWQTGRPNNCLGYHPTDEYASQYGSFSFYCLEEDPESEDAENPDYISVPSPRGSRGRTPNTFIVDMNLRYATDFYGFETVAQLQVYNVFNEITTTQYNETGEIFDGFDGNRRTGKINPDYGLVSSTTIPRYVELSLMAKF</sequence>
<evidence type="ECO:0000256" key="6">
    <source>
        <dbReference type="ARBA" id="ARBA00023237"/>
    </source>
</evidence>
<dbReference type="InterPro" id="IPR012910">
    <property type="entry name" value="Plug_dom"/>
</dbReference>
<accession>A0ABY9THK8</accession>
<comment type="subcellular location">
    <subcellularLocation>
        <location evidence="1">Cell outer membrane</location>
        <topology evidence="1">Multi-pass membrane protein</topology>
    </subcellularLocation>
</comment>
<dbReference type="Pfam" id="PF13620">
    <property type="entry name" value="CarboxypepD_reg"/>
    <property type="match status" value="1"/>
</dbReference>
<organism evidence="10 11">
    <name type="scientific">Thalassotalea nanhaiensis</name>
    <dbReference type="NCBI Taxonomy" id="3065648"/>
    <lineage>
        <taxon>Bacteria</taxon>
        <taxon>Pseudomonadati</taxon>
        <taxon>Pseudomonadota</taxon>
        <taxon>Gammaproteobacteria</taxon>
        <taxon>Alteromonadales</taxon>
        <taxon>Colwelliaceae</taxon>
        <taxon>Thalassotalea</taxon>
    </lineage>
</organism>
<dbReference type="InterPro" id="IPR036942">
    <property type="entry name" value="Beta-barrel_TonB_sf"/>
</dbReference>
<keyword evidence="11" id="KW-1185">Reference proteome</keyword>
<keyword evidence="10" id="KW-0675">Receptor</keyword>
<proteinExistence type="predicted"/>
<gene>
    <name evidence="10" type="ORF">RI845_12590</name>
</gene>
<feature type="domain" description="TonB-dependent receptor plug" evidence="8">
    <location>
        <begin position="140"/>
        <end position="233"/>
    </location>
</feature>
<dbReference type="InterPro" id="IPR039426">
    <property type="entry name" value="TonB-dep_rcpt-like"/>
</dbReference>
<dbReference type="RefSeq" id="WP_348386518.1">
    <property type="nucleotide sequence ID" value="NZ_CP134146.1"/>
</dbReference>
<dbReference type="Gene3D" id="2.40.170.20">
    <property type="entry name" value="TonB-dependent receptor, beta-barrel domain"/>
    <property type="match status" value="2"/>
</dbReference>
<dbReference type="InterPro" id="IPR037066">
    <property type="entry name" value="Plug_dom_sf"/>
</dbReference>
<dbReference type="Pfam" id="PF07715">
    <property type="entry name" value="Plug"/>
    <property type="match status" value="1"/>
</dbReference>
<keyword evidence="3" id="KW-1134">Transmembrane beta strand</keyword>
<dbReference type="InterPro" id="IPR013784">
    <property type="entry name" value="Carb-bd-like_fold"/>
</dbReference>
<keyword evidence="5" id="KW-0472">Membrane</keyword>